<keyword evidence="3 10" id="KW-1134">Transmembrane beta strand</keyword>
<comment type="similarity">
    <text evidence="10 11">Belongs to the TonB-dependent receptor family.</text>
</comment>
<dbReference type="Proteomes" id="UP000514509">
    <property type="component" value="Chromosome"/>
</dbReference>
<evidence type="ECO:0000256" key="5">
    <source>
        <dbReference type="ARBA" id="ARBA00022729"/>
    </source>
</evidence>
<evidence type="ECO:0000256" key="7">
    <source>
        <dbReference type="ARBA" id="ARBA00023136"/>
    </source>
</evidence>
<comment type="subcellular location">
    <subcellularLocation>
        <location evidence="1 10">Cell outer membrane</location>
        <topology evidence="1 10">Multi-pass membrane protein</topology>
    </subcellularLocation>
</comment>
<dbReference type="PROSITE" id="PS52016">
    <property type="entry name" value="TONB_DEPENDENT_REC_3"/>
    <property type="match status" value="1"/>
</dbReference>
<dbReference type="PANTHER" id="PTHR30069">
    <property type="entry name" value="TONB-DEPENDENT OUTER MEMBRANE RECEPTOR"/>
    <property type="match status" value="1"/>
</dbReference>
<evidence type="ECO:0000256" key="10">
    <source>
        <dbReference type="PROSITE-ProRule" id="PRU01360"/>
    </source>
</evidence>
<dbReference type="GO" id="GO:0009279">
    <property type="term" value="C:cell outer membrane"/>
    <property type="evidence" value="ECO:0007669"/>
    <property type="project" value="UniProtKB-SubCell"/>
</dbReference>
<evidence type="ECO:0000259" key="13">
    <source>
        <dbReference type="Pfam" id="PF07715"/>
    </source>
</evidence>
<dbReference type="GO" id="GO:0044718">
    <property type="term" value="P:siderophore transmembrane transport"/>
    <property type="evidence" value="ECO:0007669"/>
    <property type="project" value="TreeGrafter"/>
</dbReference>
<evidence type="ECO:0000256" key="3">
    <source>
        <dbReference type="ARBA" id="ARBA00022452"/>
    </source>
</evidence>
<dbReference type="RefSeq" id="WP_182415924.1">
    <property type="nucleotide sequence ID" value="NZ_CP055153.1"/>
</dbReference>
<feature type="domain" description="TonB-dependent receptor plug" evidence="13">
    <location>
        <begin position="119"/>
        <end position="218"/>
    </location>
</feature>
<dbReference type="Pfam" id="PF07715">
    <property type="entry name" value="Plug"/>
    <property type="match status" value="1"/>
</dbReference>
<dbReference type="SUPFAM" id="SSF56935">
    <property type="entry name" value="Porins"/>
    <property type="match status" value="1"/>
</dbReference>
<evidence type="ECO:0000313" key="14">
    <source>
        <dbReference type="EMBL" id="QMU28740.1"/>
    </source>
</evidence>
<dbReference type="Gene3D" id="2.40.170.20">
    <property type="entry name" value="TonB-dependent receptor, beta-barrel domain"/>
    <property type="match status" value="1"/>
</dbReference>
<organism evidence="14 15">
    <name type="scientific">Adhaeribacter radiodurans</name>
    <dbReference type="NCBI Taxonomy" id="2745197"/>
    <lineage>
        <taxon>Bacteria</taxon>
        <taxon>Pseudomonadati</taxon>
        <taxon>Bacteroidota</taxon>
        <taxon>Cytophagia</taxon>
        <taxon>Cytophagales</taxon>
        <taxon>Hymenobacteraceae</taxon>
        <taxon>Adhaeribacter</taxon>
    </lineage>
</organism>
<dbReference type="InterPro" id="IPR012910">
    <property type="entry name" value="Plug_dom"/>
</dbReference>
<keyword evidence="5" id="KW-0732">Signal</keyword>
<keyword evidence="6 11" id="KW-0798">TonB box</keyword>
<dbReference type="Gene3D" id="2.60.40.1120">
    <property type="entry name" value="Carboxypeptidase-like, regulatory domain"/>
    <property type="match status" value="1"/>
</dbReference>
<dbReference type="SUPFAM" id="SSF49464">
    <property type="entry name" value="Carboxypeptidase regulatory domain-like"/>
    <property type="match status" value="1"/>
</dbReference>
<dbReference type="Pfam" id="PF13715">
    <property type="entry name" value="CarbopepD_reg_2"/>
    <property type="match status" value="1"/>
</dbReference>
<evidence type="ECO:0000256" key="8">
    <source>
        <dbReference type="ARBA" id="ARBA00023170"/>
    </source>
</evidence>
<evidence type="ECO:0000259" key="12">
    <source>
        <dbReference type="Pfam" id="PF00593"/>
    </source>
</evidence>
<keyword evidence="9 10" id="KW-0998">Cell outer membrane</keyword>
<dbReference type="Gene3D" id="2.170.130.10">
    <property type="entry name" value="TonB-dependent receptor, plug domain"/>
    <property type="match status" value="1"/>
</dbReference>
<keyword evidence="15" id="KW-1185">Reference proteome</keyword>
<evidence type="ECO:0000313" key="15">
    <source>
        <dbReference type="Proteomes" id="UP000514509"/>
    </source>
</evidence>
<evidence type="ECO:0000256" key="9">
    <source>
        <dbReference type="ARBA" id="ARBA00023237"/>
    </source>
</evidence>
<evidence type="ECO:0000256" key="4">
    <source>
        <dbReference type="ARBA" id="ARBA00022692"/>
    </source>
</evidence>
<sequence length="775" mass="87559">MKKLVFLFLLFFPLVMYGQQKYTISGNLKDTQNGEDLVGATISVQGSTAGTTTNTYGFYSLTLPAGPYTLVYSYLGYTAIAQSIYLNQNINLNLELTPSAATLQEVVITSHKKDANVQQNKMSTDVLPMETIKTLPAFMGEVDVMKTIQMLPGVQSGGEGTSGFYVRGGSIDQNLIQLDEAPVYNASHLMGFFSVFNADAIKEVELYKGGIPAEYGGRLSSLVDIRMKEGNNKHFDAYGGIGTIASRFTLEGPIVKDKSSFILSGRRTYADMFLKLSSDENINKNKLYFYDLNTKLNYKIGKKDRLFISGYFGRDVFQYKELMRMDWGNATATARWNHLFTDKLFSNFTAIYSNFNYNIGMPSGNTAFSWKSNIEDVNLKADFSYFPNNRNTIKFGLSSIYHTFKPGIIQPRSETSVVRELLLDEKYALENAFYLSNEQEISPHFSFTYGLRYSFFQNMGGRVQNYDATHQLVTDTVTYARTHIYKTQGGFEPRLSARLLLNENSSLKASYNRTLQYLHLASNATSASPFDVYIPSGKYIKPQSANQIALGYFRNFRQNTLEASAEVYYKDLKNQIDFRDNAELLLNNNLETEILTGTGKAYGLELMVKKQTGRLTGWASYTLSHTERTIKGINSDKAYPVRQDKPHNLAVVMSYQISDRLTLGANQMYSSGNVVTMPSGSYRNGNIIVPIYTERNGYRLRDYHRLDLSLTLNNKKQPGQKYESSWNFSVFNAYGRKNVFSVQLDQTEETPSRMESKEISIIGAAIQAVTYNFKF</sequence>
<evidence type="ECO:0000256" key="11">
    <source>
        <dbReference type="RuleBase" id="RU003357"/>
    </source>
</evidence>
<keyword evidence="8 14" id="KW-0675">Receptor</keyword>
<dbReference type="AlphaFoldDB" id="A0A7L7L7F8"/>
<keyword evidence="2 10" id="KW-0813">Transport</keyword>
<feature type="domain" description="TonB-dependent receptor-like beta-barrel" evidence="12">
    <location>
        <begin position="280"/>
        <end position="732"/>
    </location>
</feature>
<dbReference type="InterPro" id="IPR039426">
    <property type="entry name" value="TonB-dep_rcpt-like"/>
</dbReference>
<dbReference type="InterPro" id="IPR036942">
    <property type="entry name" value="Beta-barrel_TonB_sf"/>
</dbReference>
<dbReference type="InterPro" id="IPR037066">
    <property type="entry name" value="Plug_dom_sf"/>
</dbReference>
<evidence type="ECO:0000256" key="6">
    <source>
        <dbReference type="ARBA" id="ARBA00023077"/>
    </source>
</evidence>
<protein>
    <submittedName>
        <fullName evidence="14">TonB-dependent receptor</fullName>
    </submittedName>
</protein>
<gene>
    <name evidence="14" type="ORF">HUW48_12155</name>
</gene>
<dbReference type="KEGG" id="add:HUW48_12155"/>
<dbReference type="Pfam" id="PF00593">
    <property type="entry name" value="TonB_dep_Rec_b-barrel"/>
    <property type="match status" value="1"/>
</dbReference>
<evidence type="ECO:0000256" key="2">
    <source>
        <dbReference type="ARBA" id="ARBA00022448"/>
    </source>
</evidence>
<name>A0A7L7L7F8_9BACT</name>
<reference evidence="14 15" key="1">
    <citation type="submission" date="2020-08" db="EMBL/GenBank/DDBJ databases">
        <title>Adhaeribacter dokdonensis sp. nov., isolated from the rhizosphere of Elymus tsukushiensis, a plant native to the Dokdo Islands, Republic of Korea.</title>
        <authorList>
            <person name="Ghim S.Y."/>
        </authorList>
    </citation>
    <scope>NUCLEOTIDE SEQUENCE [LARGE SCALE GENOMIC DNA]</scope>
    <source>
        <strain evidence="14 15">KUDC8001</strain>
    </source>
</reference>
<dbReference type="GO" id="GO:0015344">
    <property type="term" value="F:siderophore uptake transmembrane transporter activity"/>
    <property type="evidence" value="ECO:0007669"/>
    <property type="project" value="TreeGrafter"/>
</dbReference>
<proteinExistence type="inferred from homology"/>
<dbReference type="EMBL" id="CP055153">
    <property type="protein sequence ID" value="QMU28740.1"/>
    <property type="molecule type" value="Genomic_DNA"/>
</dbReference>
<keyword evidence="7 10" id="KW-0472">Membrane</keyword>
<dbReference type="InterPro" id="IPR000531">
    <property type="entry name" value="Beta-barrel_TonB"/>
</dbReference>
<accession>A0A7L7L7F8</accession>
<evidence type="ECO:0000256" key="1">
    <source>
        <dbReference type="ARBA" id="ARBA00004571"/>
    </source>
</evidence>
<dbReference type="PANTHER" id="PTHR30069:SF29">
    <property type="entry name" value="HEMOGLOBIN AND HEMOGLOBIN-HAPTOGLOBIN-BINDING PROTEIN 1-RELATED"/>
    <property type="match status" value="1"/>
</dbReference>
<dbReference type="InterPro" id="IPR008969">
    <property type="entry name" value="CarboxyPept-like_regulatory"/>
</dbReference>
<keyword evidence="4 10" id="KW-0812">Transmembrane</keyword>